<keyword evidence="5" id="KW-0804">Transcription</keyword>
<dbReference type="InterPro" id="IPR036388">
    <property type="entry name" value="WH-like_DNA-bd_sf"/>
</dbReference>
<evidence type="ECO:0000256" key="5">
    <source>
        <dbReference type="ARBA" id="ARBA00023163"/>
    </source>
</evidence>
<dbReference type="CDD" id="cd05568">
    <property type="entry name" value="PTS_IIB_bgl_like"/>
    <property type="match status" value="1"/>
</dbReference>
<dbReference type="Pfam" id="PF00874">
    <property type="entry name" value="PRD"/>
    <property type="match status" value="2"/>
</dbReference>
<dbReference type="GO" id="GO:0009401">
    <property type="term" value="P:phosphoenolpyruvate-dependent sugar phosphotransferase system"/>
    <property type="evidence" value="ECO:0007669"/>
    <property type="project" value="InterPro"/>
</dbReference>
<reference evidence="9 10" key="1">
    <citation type="submission" date="2019-07" db="EMBL/GenBank/DDBJ databases">
        <title>Whole genome shotgun sequence of Oceanobacillus sojae NBRC 105379.</title>
        <authorList>
            <person name="Hosoyama A."/>
            <person name="Uohara A."/>
            <person name="Ohji S."/>
            <person name="Ichikawa N."/>
        </authorList>
    </citation>
    <scope>NUCLEOTIDE SEQUENCE [LARGE SCALE GENOMIC DNA]</scope>
    <source>
        <strain evidence="9 10">NBRC 105379</strain>
    </source>
</reference>
<feature type="domain" description="PTS EIIA type-2" evidence="6">
    <location>
        <begin position="505"/>
        <end position="645"/>
    </location>
</feature>
<dbReference type="PROSITE" id="PS51099">
    <property type="entry name" value="PTS_EIIB_TYPE_2"/>
    <property type="match status" value="1"/>
</dbReference>
<comment type="caution">
    <text evidence="9">The sequence shown here is derived from an EMBL/GenBank/DDBJ whole genome shotgun (WGS) entry which is preliminary data.</text>
</comment>
<dbReference type="STRING" id="582851.GCA_900162665_02010"/>
<dbReference type="EMBL" id="BJYM01000025">
    <property type="protein sequence ID" value="GEN89590.1"/>
    <property type="molecule type" value="Genomic_DNA"/>
</dbReference>
<dbReference type="Pfam" id="PF05043">
    <property type="entry name" value="Mga"/>
    <property type="match status" value="1"/>
</dbReference>
<dbReference type="AlphaFoldDB" id="A0A511ZQ57"/>
<evidence type="ECO:0000256" key="2">
    <source>
        <dbReference type="ARBA" id="ARBA00022737"/>
    </source>
</evidence>
<evidence type="ECO:0000313" key="10">
    <source>
        <dbReference type="Proteomes" id="UP000321558"/>
    </source>
</evidence>
<dbReference type="CDD" id="cd00211">
    <property type="entry name" value="PTS_IIA_fru"/>
    <property type="match status" value="1"/>
</dbReference>
<protein>
    <submittedName>
        <fullName evidence="9">Putative licABCH operon regulator</fullName>
    </submittedName>
</protein>
<dbReference type="InterPro" id="IPR011608">
    <property type="entry name" value="PRD"/>
</dbReference>
<dbReference type="PROSITE" id="PS51372">
    <property type="entry name" value="PRD_2"/>
    <property type="match status" value="2"/>
</dbReference>
<dbReference type="InterPro" id="IPR013011">
    <property type="entry name" value="PTS_EIIB_2"/>
</dbReference>
<dbReference type="Gene3D" id="1.10.10.10">
    <property type="entry name" value="Winged helix-like DNA-binding domain superfamily/Winged helix DNA-binding domain"/>
    <property type="match status" value="2"/>
</dbReference>
<accession>A0A511ZQ57</accession>
<dbReference type="InterPro" id="IPR013196">
    <property type="entry name" value="HTH_11"/>
</dbReference>
<dbReference type="PROSITE" id="PS51094">
    <property type="entry name" value="PTS_EIIA_TYPE_2"/>
    <property type="match status" value="1"/>
</dbReference>
<keyword evidence="2" id="KW-0677">Repeat</keyword>
<feature type="domain" description="PTS EIIB type-2" evidence="7">
    <location>
        <begin position="412"/>
        <end position="503"/>
    </location>
</feature>
<dbReference type="RefSeq" id="WP_147212521.1">
    <property type="nucleotide sequence ID" value="NZ_BJYM01000025.1"/>
</dbReference>
<dbReference type="PANTHER" id="PTHR30185">
    <property type="entry name" value="CRYPTIC BETA-GLUCOSIDE BGL OPERON ANTITERMINATOR"/>
    <property type="match status" value="1"/>
</dbReference>
<dbReference type="SUPFAM" id="SSF63520">
    <property type="entry name" value="PTS-regulatory domain, PRD"/>
    <property type="match status" value="2"/>
</dbReference>
<organism evidence="9 10">
    <name type="scientific">Oceanobacillus sojae</name>
    <dbReference type="NCBI Taxonomy" id="582851"/>
    <lineage>
        <taxon>Bacteria</taxon>
        <taxon>Bacillati</taxon>
        <taxon>Bacillota</taxon>
        <taxon>Bacilli</taxon>
        <taxon>Bacillales</taxon>
        <taxon>Bacillaceae</taxon>
        <taxon>Oceanobacillus</taxon>
    </lineage>
</organism>
<evidence type="ECO:0000259" key="6">
    <source>
        <dbReference type="PROSITE" id="PS51094"/>
    </source>
</evidence>
<dbReference type="Gene3D" id="3.40.930.10">
    <property type="entry name" value="Mannitol-specific EII, Chain A"/>
    <property type="match status" value="1"/>
</dbReference>
<feature type="domain" description="PRD" evidence="8">
    <location>
        <begin position="301"/>
        <end position="408"/>
    </location>
</feature>
<keyword evidence="4" id="KW-0010">Activator</keyword>
<keyword evidence="3" id="KW-0805">Transcription regulation</keyword>
<dbReference type="InterPro" id="IPR007737">
    <property type="entry name" value="Mga_HTH"/>
</dbReference>
<dbReference type="GO" id="GO:0006355">
    <property type="term" value="P:regulation of DNA-templated transcription"/>
    <property type="evidence" value="ECO:0007669"/>
    <property type="project" value="InterPro"/>
</dbReference>
<dbReference type="SUPFAM" id="SSF52794">
    <property type="entry name" value="PTS system IIB component-like"/>
    <property type="match status" value="1"/>
</dbReference>
<evidence type="ECO:0000259" key="8">
    <source>
        <dbReference type="PROSITE" id="PS51372"/>
    </source>
</evidence>
<evidence type="ECO:0000256" key="3">
    <source>
        <dbReference type="ARBA" id="ARBA00023015"/>
    </source>
</evidence>
<dbReference type="Proteomes" id="UP000321558">
    <property type="component" value="Unassembled WGS sequence"/>
</dbReference>
<evidence type="ECO:0000256" key="4">
    <source>
        <dbReference type="ARBA" id="ARBA00023159"/>
    </source>
</evidence>
<dbReference type="SUPFAM" id="SSF55804">
    <property type="entry name" value="Phoshotransferase/anion transport protein"/>
    <property type="match status" value="1"/>
</dbReference>
<dbReference type="OrthoDB" id="3710983at2"/>
<dbReference type="InterPro" id="IPR036634">
    <property type="entry name" value="PRD_sf"/>
</dbReference>
<dbReference type="Gene3D" id="1.10.1790.10">
    <property type="entry name" value="PRD domain"/>
    <property type="match status" value="2"/>
</dbReference>
<keyword evidence="10" id="KW-1185">Reference proteome</keyword>
<evidence type="ECO:0000259" key="7">
    <source>
        <dbReference type="PROSITE" id="PS51099"/>
    </source>
</evidence>
<dbReference type="Gene3D" id="3.40.50.2300">
    <property type="match status" value="1"/>
</dbReference>
<name>A0A511ZQ57_9BACI</name>
<dbReference type="InterPro" id="IPR036095">
    <property type="entry name" value="PTS_EIIB-like_sf"/>
</dbReference>
<evidence type="ECO:0000313" key="9">
    <source>
        <dbReference type="EMBL" id="GEN89590.1"/>
    </source>
</evidence>
<dbReference type="PANTHER" id="PTHR30185:SF13">
    <property type="entry name" value="LICABCH OPERON REGULATOR-RELATED"/>
    <property type="match status" value="1"/>
</dbReference>
<dbReference type="GO" id="GO:0008982">
    <property type="term" value="F:protein-N(PI)-phosphohistidine-sugar phosphotransferase activity"/>
    <property type="evidence" value="ECO:0007669"/>
    <property type="project" value="InterPro"/>
</dbReference>
<evidence type="ECO:0000256" key="1">
    <source>
        <dbReference type="ARBA" id="ARBA00022679"/>
    </source>
</evidence>
<dbReference type="InterPro" id="IPR050661">
    <property type="entry name" value="BglG_antiterminators"/>
</dbReference>
<dbReference type="InterPro" id="IPR002178">
    <property type="entry name" value="PTS_EIIA_type-2_dom"/>
</dbReference>
<gene>
    <name evidence="9" type="primary">licR_2</name>
    <name evidence="9" type="ORF">OSO01_43290</name>
</gene>
<dbReference type="InterPro" id="IPR016152">
    <property type="entry name" value="PTrfase/Anion_transptr"/>
</dbReference>
<sequence length="648" mass="74664">MDRRLRSILKELIQAKKALTSKFIANINQVTPRTTQEDIKKLNQQLLSHGASIQSIKGRGYHLHIEDEQLFRHFLTTALYENKDQKQIPNTPDQRVRYIIQKLLLTMDYLKLEDLADEMYISKATIQNDMKLVREHLSNFYLDIRVKPNYGIRIIGEEIKIRFCMAEYLIQRGSDSSGDMYDGFIRLPKEQTDFIKHTIIARLDEQDMTLSDIAIQNLFIHIAIAVLRIQNGHPVDNEANPKQEVNRTKEYRVAEKIVEDIEEELGVTFPPTETSYIALHLLGTKILTAADTGENQDIESLLDPVIYELVIAMLNRIELEMHLNIRHDRELMINLGLHLKPAMNRYKYGMNIRNPMLESIKKNYQLAFQAAVHAGVVIEKHTEIAIDENEIAYLALHIGAAMERQKLKQGPKRCLIVCASGMGTSQLIYYRLKSKFDGKMDIAGTTEYYRLSTYPLEDIDFIITTIPIHEDLGIPIVEVNAIISKEDLQHISSYIAGTSSNVIQNYLQEDYLFLNQSFPAKEDILEFMIRKIESDDRKRTRFLESIYEREKIAPTAFGNLVAIPHPLTPQSQQTFISIATLTEPISWTAEKTVQFVLLLSVKKNSIEDLQPLYEMISKLIEHPESLQKLIQITDKGSFMSMLETIERL</sequence>
<keyword evidence="1" id="KW-0808">Transferase</keyword>
<proteinExistence type="predicted"/>
<dbReference type="Pfam" id="PF00359">
    <property type="entry name" value="PTS_EIIA_2"/>
    <property type="match status" value="1"/>
</dbReference>
<dbReference type="Pfam" id="PF08279">
    <property type="entry name" value="HTH_11"/>
    <property type="match status" value="1"/>
</dbReference>
<feature type="domain" description="PRD" evidence="8">
    <location>
        <begin position="186"/>
        <end position="291"/>
    </location>
</feature>